<protein>
    <recommendedName>
        <fullName evidence="6 7">Translation initiation factor IF-1</fullName>
    </recommendedName>
</protein>
<dbReference type="CDD" id="cd04451">
    <property type="entry name" value="S1_IF1"/>
    <property type="match status" value="1"/>
</dbReference>
<accession>A0ABX1N3V9</accession>
<evidence type="ECO:0000256" key="8">
    <source>
        <dbReference type="SAM" id="MobiDB-lite"/>
    </source>
</evidence>
<dbReference type="SMART" id="SM00316">
    <property type="entry name" value="S1"/>
    <property type="match status" value="1"/>
</dbReference>
<dbReference type="NCBIfam" id="TIGR00008">
    <property type="entry name" value="infA"/>
    <property type="match status" value="1"/>
</dbReference>
<gene>
    <name evidence="6 10" type="primary">infA</name>
    <name evidence="10" type="ORF">GO608_11410</name>
</gene>
<organism evidence="10 11">
    <name type="scientific">Aromatoleum buckelii</name>
    <dbReference type="NCBI Taxonomy" id="200254"/>
    <lineage>
        <taxon>Bacteria</taxon>
        <taxon>Pseudomonadati</taxon>
        <taxon>Pseudomonadota</taxon>
        <taxon>Betaproteobacteria</taxon>
        <taxon>Rhodocyclales</taxon>
        <taxon>Rhodocyclaceae</taxon>
        <taxon>Aromatoleum</taxon>
    </lineage>
</organism>
<feature type="region of interest" description="Disordered" evidence="8">
    <location>
        <begin position="69"/>
        <end position="89"/>
    </location>
</feature>
<evidence type="ECO:0000256" key="4">
    <source>
        <dbReference type="ARBA" id="ARBA00022884"/>
    </source>
</evidence>
<keyword evidence="3 6" id="KW-0699">rRNA-binding</keyword>
<comment type="subunit">
    <text evidence="6">Component of the 30S ribosomal translation pre-initiation complex which assembles on the 30S ribosome in the order IF-2 and IF-3, IF-1 and N-formylmethionyl-tRNA(fMet); mRNA recruitment can occur at any time during PIC assembly.</text>
</comment>
<keyword evidence="5 6" id="KW-0648">Protein biosynthesis</keyword>
<name>A0ABX1N3V9_9RHOO</name>
<dbReference type="Gene3D" id="2.40.50.140">
    <property type="entry name" value="Nucleic acid-binding proteins"/>
    <property type="match status" value="1"/>
</dbReference>
<dbReference type="PROSITE" id="PS50832">
    <property type="entry name" value="S1_IF1_TYPE"/>
    <property type="match status" value="1"/>
</dbReference>
<dbReference type="InterPro" id="IPR012340">
    <property type="entry name" value="NA-bd_OB-fold"/>
</dbReference>
<comment type="function">
    <text evidence="6">One of the essential components for the initiation of protein synthesis. Stabilizes the binding of IF-2 and IF-3 on the 30S subunit to which N-formylmethionyl-tRNA(fMet) subsequently binds. Helps modulate mRNA selection, yielding the 30S pre-initiation complex (PIC). Upon addition of the 50S ribosomal subunit IF-1, IF-2 and IF-3 are released leaving the mature 70S translation initiation complex.</text>
</comment>
<dbReference type="GO" id="GO:0003743">
    <property type="term" value="F:translation initiation factor activity"/>
    <property type="evidence" value="ECO:0007669"/>
    <property type="project" value="UniProtKB-KW"/>
</dbReference>
<evidence type="ECO:0000256" key="5">
    <source>
        <dbReference type="ARBA" id="ARBA00022917"/>
    </source>
</evidence>
<feature type="domain" description="S1-like" evidence="9">
    <location>
        <begin position="1"/>
        <end position="72"/>
    </location>
</feature>
<keyword evidence="4 6" id="KW-0694">RNA-binding</keyword>
<evidence type="ECO:0000256" key="3">
    <source>
        <dbReference type="ARBA" id="ARBA00022730"/>
    </source>
</evidence>
<dbReference type="InterPro" id="IPR006196">
    <property type="entry name" value="RNA-binding_domain_S1_IF1"/>
</dbReference>
<evidence type="ECO:0000256" key="2">
    <source>
        <dbReference type="ARBA" id="ARBA00022540"/>
    </source>
</evidence>
<dbReference type="InterPro" id="IPR003029">
    <property type="entry name" value="S1_domain"/>
</dbReference>
<evidence type="ECO:0000313" key="10">
    <source>
        <dbReference type="EMBL" id="NMF93936.1"/>
    </source>
</evidence>
<dbReference type="PANTHER" id="PTHR33370:SF1">
    <property type="entry name" value="TRANSLATION INITIATION FACTOR IF-1, CHLOROPLASTIC"/>
    <property type="match status" value="1"/>
</dbReference>
<comment type="subcellular location">
    <subcellularLocation>
        <location evidence="6">Cytoplasm</location>
    </subcellularLocation>
</comment>
<comment type="caution">
    <text evidence="10">The sequence shown here is derived from an EMBL/GenBank/DDBJ whole genome shotgun (WGS) entry which is preliminary data.</text>
</comment>
<dbReference type="PANTHER" id="PTHR33370">
    <property type="entry name" value="TRANSLATION INITIATION FACTOR IF-1, CHLOROPLASTIC"/>
    <property type="match status" value="1"/>
</dbReference>
<dbReference type="SUPFAM" id="SSF50249">
    <property type="entry name" value="Nucleic acid-binding proteins"/>
    <property type="match status" value="1"/>
</dbReference>
<keyword evidence="11" id="KW-1185">Reference proteome</keyword>
<sequence>MAKEELLEMEGVVNEVLPDTRFRVTLENGVEVQAYASGKMRKHRIRILAGDKVSVELSPYDLTKARISFRHKDERPAGAGAPPQQFRRR</sequence>
<evidence type="ECO:0000256" key="1">
    <source>
        <dbReference type="ARBA" id="ARBA00010939"/>
    </source>
</evidence>
<evidence type="ECO:0000259" key="9">
    <source>
        <dbReference type="PROSITE" id="PS50832"/>
    </source>
</evidence>
<keyword evidence="6" id="KW-0963">Cytoplasm</keyword>
<evidence type="ECO:0000256" key="7">
    <source>
        <dbReference type="NCBIfam" id="TIGR00008"/>
    </source>
</evidence>
<proteinExistence type="inferred from homology"/>
<keyword evidence="2 6" id="KW-0396">Initiation factor</keyword>
<dbReference type="HAMAP" id="MF_00075">
    <property type="entry name" value="IF_1"/>
    <property type="match status" value="1"/>
</dbReference>
<dbReference type="Pfam" id="PF01176">
    <property type="entry name" value="eIF-1a"/>
    <property type="match status" value="1"/>
</dbReference>
<dbReference type="InterPro" id="IPR004368">
    <property type="entry name" value="TIF_IF1"/>
</dbReference>
<evidence type="ECO:0000313" key="11">
    <source>
        <dbReference type="Proteomes" id="UP000601990"/>
    </source>
</evidence>
<comment type="similarity">
    <text evidence="1 6">Belongs to the IF-1 family.</text>
</comment>
<dbReference type="RefSeq" id="WP_053421905.1">
    <property type="nucleotide sequence ID" value="NZ_WTVH02000006.1"/>
</dbReference>
<dbReference type="Proteomes" id="UP000601990">
    <property type="component" value="Unassembled WGS sequence"/>
</dbReference>
<reference evidence="10" key="1">
    <citation type="submission" date="2019-12" db="EMBL/GenBank/DDBJ databases">
        <title>Comparative genomics gives insights into the taxonomy of the Azoarcus-Aromatoleum group and reveals separate origins of nif in the plant-associated Azoarcus and non-plant-associated Aromatoleum sub-groups.</title>
        <authorList>
            <person name="Lafos M."/>
            <person name="Maluk M."/>
            <person name="Batista M."/>
            <person name="Junghare M."/>
            <person name="Carmona M."/>
            <person name="Faoro H."/>
            <person name="Cruz L.M."/>
            <person name="Battistoni F."/>
            <person name="De Souza E."/>
            <person name="Pedrosa F."/>
            <person name="Chen W.-M."/>
            <person name="Poole P.S."/>
            <person name="Dixon R.A."/>
            <person name="James E.K."/>
        </authorList>
    </citation>
    <scope>NUCLEOTIDE SEQUENCE</scope>
    <source>
        <strain evidence="10">U120</strain>
    </source>
</reference>
<dbReference type="EMBL" id="WTVH01000020">
    <property type="protein sequence ID" value="NMF93936.1"/>
    <property type="molecule type" value="Genomic_DNA"/>
</dbReference>
<evidence type="ECO:0000256" key="6">
    <source>
        <dbReference type="HAMAP-Rule" id="MF_00075"/>
    </source>
</evidence>